<evidence type="ECO:0000313" key="1">
    <source>
        <dbReference type="EMBL" id="MBB4276426.1"/>
    </source>
</evidence>
<gene>
    <name evidence="1" type="ORF">GGE12_004223</name>
</gene>
<name>A0A7W6WFN6_9HYPH</name>
<comment type="caution">
    <text evidence="1">The sequence shown here is derived from an EMBL/GenBank/DDBJ whole genome shotgun (WGS) entry which is preliminary data.</text>
</comment>
<evidence type="ECO:0008006" key="3">
    <source>
        <dbReference type="Google" id="ProtNLM"/>
    </source>
</evidence>
<proteinExistence type="predicted"/>
<accession>A0A7W6WFN6</accession>
<dbReference type="Proteomes" id="UP000533641">
    <property type="component" value="Unassembled WGS sequence"/>
</dbReference>
<dbReference type="SUPFAM" id="SSF52980">
    <property type="entry name" value="Restriction endonuclease-like"/>
    <property type="match status" value="1"/>
</dbReference>
<organism evidence="1 2">
    <name type="scientific">Rhizobium mongolense</name>
    <dbReference type="NCBI Taxonomy" id="57676"/>
    <lineage>
        <taxon>Bacteria</taxon>
        <taxon>Pseudomonadati</taxon>
        <taxon>Pseudomonadota</taxon>
        <taxon>Alphaproteobacteria</taxon>
        <taxon>Hyphomicrobiales</taxon>
        <taxon>Rhizobiaceae</taxon>
        <taxon>Rhizobium/Agrobacterium group</taxon>
        <taxon>Rhizobium</taxon>
    </lineage>
</organism>
<sequence>MPLNMKEASAISEIADVTYSFLPGSGNLKTAFPLAADQAGVGNFWQPGSKLPSLTHLLSQTLEHRRSRFCPLILANGLLLRVSFRIPELSDLEFLDTLPRREPIAREPAAPNGPSQEALASLTLQLLEVSKLGPQPRGYAFETFLRDLFHVYGLAPRASFRNPGEQIDGSFMLDGETYLLEAKWQNAASAIGDLDRFANKVNRQAKWARGLLISNTGFTPDGLAAFGKASTSIICMDGLDLHETLSRRLALGEVLSRKARRAVETGNPFVRVRDLFP</sequence>
<evidence type="ECO:0000313" key="2">
    <source>
        <dbReference type="Proteomes" id="UP000533641"/>
    </source>
</evidence>
<protein>
    <recommendedName>
        <fullName evidence="3">Restriction endonuclease</fullName>
    </recommendedName>
</protein>
<dbReference type="EMBL" id="JACIGM010000009">
    <property type="protein sequence ID" value="MBB4276426.1"/>
    <property type="molecule type" value="Genomic_DNA"/>
</dbReference>
<dbReference type="RefSeq" id="WP_246778602.1">
    <property type="nucleotide sequence ID" value="NZ_JACIGM010000009.1"/>
</dbReference>
<dbReference type="InterPro" id="IPR011335">
    <property type="entry name" value="Restrct_endonuc-II-like"/>
</dbReference>
<dbReference type="AlphaFoldDB" id="A0A7W6WFN6"/>
<reference evidence="1 2" key="1">
    <citation type="submission" date="2020-08" db="EMBL/GenBank/DDBJ databases">
        <title>Genomic Encyclopedia of Type Strains, Phase IV (KMG-V): Genome sequencing to study the core and pangenomes of soil and plant-associated prokaryotes.</title>
        <authorList>
            <person name="Whitman W."/>
        </authorList>
    </citation>
    <scope>NUCLEOTIDE SEQUENCE [LARGE SCALE GENOMIC DNA]</scope>
    <source>
        <strain evidence="1 2">SEMIA 402</strain>
    </source>
</reference>